<accession>A0A816LVA2</accession>
<dbReference type="Proteomes" id="UP000676336">
    <property type="component" value="Unassembled WGS sequence"/>
</dbReference>
<gene>
    <name evidence="4" type="ORF">GIL414_LOCUS16461</name>
    <name evidence="1" type="ORF">KQP761_LOCUS21025</name>
    <name evidence="2" type="ORF">MBJ925_LOCUS6404</name>
    <name evidence="3" type="ORF">SMN809_LOCUS12819</name>
</gene>
<dbReference type="EMBL" id="CAJNOW010010867">
    <property type="protein sequence ID" value="CAF1589514.1"/>
    <property type="molecule type" value="Genomic_DNA"/>
</dbReference>
<comment type="caution">
    <text evidence="2">The sequence shown here is derived from an EMBL/GenBank/DDBJ whole genome shotgun (WGS) entry which is preliminary data.</text>
</comment>
<dbReference type="EMBL" id="CAJNRE010001915">
    <property type="protein sequence ID" value="CAF1961942.1"/>
    <property type="molecule type" value="Genomic_DNA"/>
</dbReference>
<dbReference type="Proteomes" id="UP000663834">
    <property type="component" value="Unassembled WGS sequence"/>
</dbReference>
<evidence type="ECO:0000313" key="2">
    <source>
        <dbReference type="EMBL" id="CAF1961942.1"/>
    </source>
</evidence>
<proteinExistence type="predicted"/>
<evidence type="ECO:0000313" key="1">
    <source>
        <dbReference type="EMBL" id="CAF1589514.1"/>
    </source>
</evidence>
<dbReference type="AlphaFoldDB" id="A0A816LVA2"/>
<organism evidence="2 5">
    <name type="scientific">Rotaria magnacalcarata</name>
    <dbReference type="NCBI Taxonomy" id="392030"/>
    <lineage>
        <taxon>Eukaryota</taxon>
        <taxon>Metazoa</taxon>
        <taxon>Spiralia</taxon>
        <taxon>Gnathifera</taxon>
        <taxon>Rotifera</taxon>
        <taxon>Eurotatoria</taxon>
        <taxon>Bdelloidea</taxon>
        <taxon>Philodinida</taxon>
        <taxon>Philodinidae</taxon>
        <taxon>Rotaria</taxon>
    </lineage>
</organism>
<name>A0A816LVA2_9BILA</name>
<dbReference type="Proteomes" id="UP000663824">
    <property type="component" value="Unassembled WGS sequence"/>
</dbReference>
<dbReference type="EMBL" id="CAJOBI010004940">
    <property type="protein sequence ID" value="CAF4017385.1"/>
    <property type="molecule type" value="Genomic_DNA"/>
</dbReference>
<dbReference type="OrthoDB" id="10036531at2759"/>
<evidence type="ECO:0000313" key="3">
    <source>
        <dbReference type="EMBL" id="CAF4017385.1"/>
    </source>
</evidence>
<reference evidence="2" key="1">
    <citation type="submission" date="2021-02" db="EMBL/GenBank/DDBJ databases">
        <authorList>
            <person name="Nowell W R."/>
        </authorList>
    </citation>
    <scope>NUCLEOTIDE SEQUENCE</scope>
</reference>
<evidence type="ECO:0000313" key="4">
    <source>
        <dbReference type="EMBL" id="CAF4088350.1"/>
    </source>
</evidence>
<evidence type="ECO:0000313" key="5">
    <source>
        <dbReference type="Proteomes" id="UP000663824"/>
    </source>
</evidence>
<dbReference type="Proteomes" id="UP000681720">
    <property type="component" value="Unassembled WGS sequence"/>
</dbReference>
<dbReference type="EMBL" id="CAJOBJ010007529">
    <property type="protein sequence ID" value="CAF4088350.1"/>
    <property type="molecule type" value="Genomic_DNA"/>
</dbReference>
<sequence>MISDFIVQHPSGPLFSPSDAEYGKAVKKFPSLSSCDDVLIYIGNSATAGINVGIEGYFDNGTILSQFERFFQFIYFKQDFKGHDIVVVVDNAHTHSAREYSINEFSKGIGTKCPVDSIDYVDHTGKLVSISCRFTTGEYRGKTKGLLQLTKELKVPVRHSINLVELRALLAQHPAFQTISNWKY</sequence>
<protein>
    <submittedName>
        <fullName evidence="2">Uncharacterized protein</fullName>
    </submittedName>
</protein>